<comment type="caution">
    <text evidence="1">The sequence shown here is derived from an EMBL/GenBank/DDBJ whole genome shotgun (WGS) entry which is preliminary data.</text>
</comment>
<reference evidence="1" key="1">
    <citation type="submission" date="2019-12" db="EMBL/GenBank/DDBJ databases">
        <title>Genome sequencing and annotation of Brassica cretica.</title>
        <authorList>
            <person name="Studholme D.J."/>
            <person name="Sarris P."/>
        </authorList>
    </citation>
    <scope>NUCLEOTIDE SEQUENCE</scope>
    <source>
        <strain evidence="1">PFS-109/04</strain>
        <tissue evidence="1">Leaf</tissue>
    </source>
</reference>
<name>A0A8S9S5S7_BRACR</name>
<dbReference type="Proteomes" id="UP000712600">
    <property type="component" value="Unassembled WGS sequence"/>
</dbReference>
<accession>A0A8S9S5S7</accession>
<dbReference type="AlphaFoldDB" id="A0A8S9S5S7"/>
<gene>
    <name evidence="1" type="ORF">F2Q69_00030040</name>
</gene>
<evidence type="ECO:0000313" key="2">
    <source>
        <dbReference type="Proteomes" id="UP000712600"/>
    </source>
</evidence>
<organism evidence="1 2">
    <name type="scientific">Brassica cretica</name>
    <name type="common">Mustard</name>
    <dbReference type="NCBI Taxonomy" id="69181"/>
    <lineage>
        <taxon>Eukaryota</taxon>
        <taxon>Viridiplantae</taxon>
        <taxon>Streptophyta</taxon>
        <taxon>Embryophyta</taxon>
        <taxon>Tracheophyta</taxon>
        <taxon>Spermatophyta</taxon>
        <taxon>Magnoliopsida</taxon>
        <taxon>eudicotyledons</taxon>
        <taxon>Gunneridae</taxon>
        <taxon>Pentapetalae</taxon>
        <taxon>rosids</taxon>
        <taxon>malvids</taxon>
        <taxon>Brassicales</taxon>
        <taxon>Brassicaceae</taxon>
        <taxon>Brassiceae</taxon>
        <taxon>Brassica</taxon>
    </lineage>
</organism>
<proteinExistence type="predicted"/>
<protein>
    <submittedName>
        <fullName evidence="1">Uncharacterized protein</fullName>
    </submittedName>
</protein>
<evidence type="ECO:0000313" key="1">
    <source>
        <dbReference type="EMBL" id="KAF3588133.1"/>
    </source>
</evidence>
<sequence>MGVKVWIFFQCSGIQARERIRGLPLRYAATKFSVVLRYLLESKTLVAQRYAATKFSAADNDERLSAVDPVLSSLGFPTRIATALTSSIAVRPSLRLSRRNWNRN</sequence>
<dbReference type="EMBL" id="QGKX02000088">
    <property type="protein sequence ID" value="KAF3588133.1"/>
    <property type="molecule type" value="Genomic_DNA"/>
</dbReference>